<comment type="subcellular location">
    <subcellularLocation>
        <location evidence="1">Membrane</location>
        <topology evidence="1">Multi-pass membrane protein</topology>
    </subcellularLocation>
</comment>
<dbReference type="eggNOG" id="COG2246">
    <property type="taxonomic scope" value="Bacteria"/>
</dbReference>
<dbReference type="Proteomes" id="UP000008838">
    <property type="component" value="Chromosome"/>
</dbReference>
<gene>
    <name evidence="8" type="ordered locus">KRH_19850</name>
</gene>
<dbReference type="InterPro" id="IPR007267">
    <property type="entry name" value="GtrA_DPMS_TM"/>
</dbReference>
<dbReference type="RefSeq" id="WP_012399053.1">
    <property type="nucleotide sequence ID" value="NC_010617.1"/>
</dbReference>
<proteinExistence type="inferred from homology"/>
<evidence type="ECO:0000313" key="9">
    <source>
        <dbReference type="Proteomes" id="UP000008838"/>
    </source>
</evidence>
<evidence type="ECO:0000256" key="4">
    <source>
        <dbReference type="ARBA" id="ARBA00022989"/>
    </source>
</evidence>
<evidence type="ECO:0000256" key="6">
    <source>
        <dbReference type="SAM" id="Phobius"/>
    </source>
</evidence>
<reference evidence="8 9" key="1">
    <citation type="journal article" date="2008" name="J. Bacteriol.">
        <title>Complete genome sequence of the soil actinomycete Kocuria rhizophila.</title>
        <authorList>
            <person name="Takarada H."/>
            <person name="Sekine M."/>
            <person name="Kosugi H."/>
            <person name="Matsuo Y."/>
            <person name="Fujisawa T."/>
            <person name="Omata S."/>
            <person name="Kishi E."/>
            <person name="Shimizu A."/>
            <person name="Tsukatani N."/>
            <person name="Tanikawa S."/>
            <person name="Fujita N."/>
            <person name="Harayama S."/>
        </authorList>
    </citation>
    <scope>NUCLEOTIDE SEQUENCE [LARGE SCALE GENOMIC DNA]</scope>
    <source>
        <strain evidence="9">ATCC 9341 / DSM 348 / NBRC 103217 / DC2201</strain>
    </source>
</reference>
<sequence length="158" mass="17289">MTQSVGTGSTSTTRGKRQMRFLAVGGICYLITIGINFLLKWTVLEEKPTTALLIATTIASVVSYSLNKRWSFSSRGSKHPGVEAFLFAVVTGIGIVINSVPLYISRYALGFEHPPHSLLFQEVADFVSGPILGTALAMVFRWMAMDLIVFVERKADDA</sequence>
<organism evidence="8 9">
    <name type="scientific">Kocuria rhizophila (strain ATCC 9341 / DSM 348 / NBRC 103217 / DC2201)</name>
    <dbReference type="NCBI Taxonomy" id="378753"/>
    <lineage>
        <taxon>Bacteria</taxon>
        <taxon>Bacillati</taxon>
        <taxon>Actinomycetota</taxon>
        <taxon>Actinomycetes</taxon>
        <taxon>Micrococcales</taxon>
        <taxon>Micrococcaceae</taxon>
        <taxon>Kocuria</taxon>
    </lineage>
</organism>
<feature type="transmembrane region" description="Helical" evidence="6">
    <location>
        <begin position="21"/>
        <end position="39"/>
    </location>
</feature>
<feature type="transmembrane region" description="Helical" evidence="6">
    <location>
        <begin position="51"/>
        <end position="70"/>
    </location>
</feature>
<feature type="transmembrane region" description="Helical" evidence="6">
    <location>
        <begin position="124"/>
        <end position="144"/>
    </location>
</feature>
<accession>B2GGL6</accession>
<evidence type="ECO:0000256" key="3">
    <source>
        <dbReference type="ARBA" id="ARBA00022692"/>
    </source>
</evidence>
<evidence type="ECO:0000259" key="7">
    <source>
        <dbReference type="Pfam" id="PF04138"/>
    </source>
</evidence>
<keyword evidence="3 6" id="KW-0812">Transmembrane</keyword>
<feature type="transmembrane region" description="Helical" evidence="6">
    <location>
        <begin position="82"/>
        <end position="104"/>
    </location>
</feature>
<dbReference type="STRING" id="378753.KRH_19850"/>
<protein>
    <submittedName>
        <fullName evidence="8">Hypothetical membrane protein</fullName>
    </submittedName>
</protein>
<dbReference type="Pfam" id="PF04138">
    <property type="entry name" value="GtrA_DPMS_TM"/>
    <property type="match status" value="1"/>
</dbReference>
<dbReference type="KEGG" id="krh:KRH_19850"/>
<dbReference type="EMBL" id="AP009152">
    <property type="protein sequence ID" value="BAG30332.1"/>
    <property type="molecule type" value="Genomic_DNA"/>
</dbReference>
<dbReference type="PANTHER" id="PTHR38459:SF1">
    <property type="entry name" value="PROPHAGE BACTOPRENOL-LINKED GLUCOSE TRANSLOCASE HOMOLOG"/>
    <property type="match status" value="1"/>
</dbReference>
<dbReference type="GO" id="GO:0000271">
    <property type="term" value="P:polysaccharide biosynthetic process"/>
    <property type="evidence" value="ECO:0007669"/>
    <property type="project" value="InterPro"/>
</dbReference>
<evidence type="ECO:0000256" key="5">
    <source>
        <dbReference type="ARBA" id="ARBA00023136"/>
    </source>
</evidence>
<feature type="domain" description="GtrA/DPMS transmembrane" evidence="7">
    <location>
        <begin position="20"/>
        <end position="150"/>
    </location>
</feature>
<keyword evidence="9" id="KW-1185">Reference proteome</keyword>
<evidence type="ECO:0000256" key="2">
    <source>
        <dbReference type="ARBA" id="ARBA00009399"/>
    </source>
</evidence>
<dbReference type="HOGENOM" id="CLU_083873_0_0_11"/>
<evidence type="ECO:0000313" key="8">
    <source>
        <dbReference type="EMBL" id="BAG30332.1"/>
    </source>
</evidence>
<evidence type="ECO:0000256" key="1">
    <source>
        <dbReference type="ARBA" id="ARBA00004141"/>
    </source>
</evidence>
<dbReference type="AlphaFoldDB" id="B2GGL6"/>
<dbReference type="GO" id="GO:0005886">
    <property type="term" value="C:plasma membrane"/>
    <property type="evidence" value="ECO:0007669"/>
    <property type="project" value="TreeGrafter"/>
</dbReference>
<comment type="similarity">
    <text evidence="2">Belongs to the GtrA family.</text>
</comment>
<dbReference type="InterPro" id="IPR051401">
    <property type="entry name" value="GtrA_CellWall_Glycosyl"/>
</dbReference>
<dbReference type="PANTHER" id="PTHR38459">
    <property type="entry name" value="PROPHAGE BACTOPRENOL-LINKED GLUCOSE TRANSLOCASE HOMOLOG"/>
    <property type="match status" value="1"/>
</dbReference>
<name>B2GGL6_KOCRD</name>
<keyword evidence="4 6" id="KW-1133">Transmembrane helix</keyword>
<keyword evidence="5 6" id="KW-0472">Membrane</keyword>